<dbReference type="PANTHER" id="PTHR23068">
    <property type="entry name" value="DNA CYTOSINE-5- -METHYLTRANSFERASE 3-RELATED"/>
    <property type="match status" value="1"/>
</dbReference>
<dbReference type="OrthoDB" id="9813719at2"/>
<dbReference type="PROSITE" id="PS51679">
    <property type="entry name" value="SAM_MT_C5"/>
    <property type="match status" value="1"/>
</dbReference>
<dbReference type="AlphaFoldDB" id="A0A1M7HTN9"/>
<dbReference type="RefSeq" id="WP_072949160.1">
    <property type="nucleotide sequence ID" value="NZ_FRCT01000003.1"/>
</dbReference>
<keyword evidence="3 6" id="KW-0808">Transferase</keyword>
<dbReference type="InterPro" id="IPR029063">
    <property type="entry name" value="SAM-dependent_MTases_sf"/>
</dbReference>
<evidence type="ECO:0000313" key="7">
    <source>
        <dbReference type="EMBL" id="SHM31896.1"/>
    </source>
</evidence>
<keyword evidence="5" id="KW-0680">Restriction system</keyword>
<dbReference type="Gene3D" id="3.40.50.150">
    <property type="entry name" value="Vaccinia Virus protein VP39"/>
    <property type="match status" value="1"/>
</dbReference>
<dbReference type="PANTHER" id="PTHR23068:SF25">
    <property type="entry name" value="DNA (CYTOSINE-5)-METHYLTRANSFERASE DRM2"/>
    <property type="match status" value="1"/>
</dbReference>
<dbReference type="EC" id="2.1.1.37" evidence="1"/>
<dbReference type="GO" id="GO:0009307">
    <property type="term" value="P:DNA restriction-modification system"/>
    <property type="evidence" value="ECO:0007669"/>
    <property type="project" value="UniProtKB-KW"/>
</dbReference>
<organism evidence="7 8">
    <name type="scientific">Ruminococcus flavefaciens</name>
    <dbReference type="NCBI Taxonomy" id="1265"/>
    <lineage>
        <taxon>Bacteria</taxon>
        <taxon>Bacillati</taxon>
        <taxon>Bacillota</taxon>
        <taxon>Clostridia</taxon>
        <taxon>Eubacteriales</taxon>
        <taxon>Oscillospiraceae</taxon>
        <taxon>Ruminococcus</taxon>
    </lineage>
</organism>
<evidence type="ECO:0000256" key="4">
    <source>
        <dbReference type="ARBA" id="ARBA00022691"/>
    </source>
</evidence>
<dbReference type="GO" id="GO:0003886">
    <property type="term" value="F:DNA (cytosine-5-)-methyltransferase activity"/>
    <property type="evidence" value="ECO:0007669"/>
    <property type="project" value="UniProtKB-EC"/>
</dbReference>
<dbReference type="EMBL" id="FRCT01000003">
    <property type="protein sequence ID" value="SHM31896.1"/>
    <property type="molecule type" value="Genomic_DNA"/>
</dbReference>
<evidence type="ECO:0000256" key="2">
    <source>
        <dbReference type="ARBA" id="ARBA00022603"/>
    </source>
</evidence>
<evidence type="ECO:0000256" key="1">
    <source>
        <dbReference type="ARBA" id="ARBA00011975"/>
    </source>
</evidence>
<feature type="active site" evidence="6">
    <location>
        <position position="73"/>
    </location>
</feature>
<dbReference type="InterPro" id="IPR018117">
    <property type="entry name" value="C5_DNA_meth_AS"/>
</dbReference>
<accession>A0A1M7HTN9</accession>
<evidence type="ECO:0000256" key="3">
    <source>
        <dbReference type="ARBA" id="ARBA00022679"/>
    </source>
</evidence>
<dbReference type="Gene3D" id="3.90.120.10">
    <property type="entry name" value="DNA Methylase, subunit A, domain 2"/>
    <property type="match status" value="1"/>
</dbReference>
<dbReference type="SUPFAM" id="SSF53335">
    <property type="entry name" value="S-adenosyl-L-methionine-dependent methyltransferases"/>
    <property type="match status" value="1"/>
</dbReference>
<dbReference type="Pfam" id="PF00145">
    <property type="entry name" value="DNA_methylase"/>
    <property type="match status" value="1"/>
</dbReference>
<evidence type="ECO:0000256" key="6">
    <source>
        <dbReference type="PROSITE-ProRule" id="PRU01016"/>
    </source>
</evidence>
<keyword evidence="2 6" id="KW-0489">Methyltransferase</keyword>
<dbReference type="GO" id="GO:0032259">
    <property type="term" value="P:methylation"/>
    <property type="evidence" value="ECO:0007669"/>
    <property type="project" value="UniProtKB-KW"/>
</dbReference>
<sequence length="441" mass="48757">MKVLSLFDGISCGRLALERAGLPVECYDAFEIDKYAVTVSKRNYPDIVHHGDVFDGDFIQFKGYDLLLGGSPCTYWSIAKKGRETTSDGMGFRLFMEYVRALRESECRYFLYENNYSIHQNIKDEISKHLGVQPIMINSALVSGQNRKRCYWTNIPNVTQPDDLGIMLADVLENAVPWQDKSYCMTSSYNGAVLYNTLERKQRTMVAIPINTVGGKSHTIPATYYKAGEKPFSPYGSEMAKQRVAIPINTYNDDGEKSRTVMAGYYKYGEATLIKNKGFKGGATAVAEPVGAAQRGRYVDDDRLSSARHTEQHIEVRPDGKSNCLTTVQKDSLVCAPVRVGQYGKGGQGQRIYSVRGKSVTLSANGGGQGAKTGLYKIDLPDGDYIIRKLTPVEAERLQTLPDNYTAGISNSQRYKCIGNGWTVDVIAHILSSLTEKGGAV</sequence>
<protein>
    <recommendedName>
        <fullName evidence="1">DNA (cytosine-5-)-methyltransferase</fullName>
        <ecNumber evidence="1">2.1.1.37</ecNumber>
    </recommendedName>
</protein>
<evidence type="ECO:0000256" key="5">
    <source>
        <dbReference type="ARBA" id="ARBA00022747"/>
    </source>
</evidence>
<proteinExistence type="inferred from homology"/>
<comment type="similarity">
    <text evidence="6">Belongs to the class I-like SAM-binding methyltransferase superfamily. C5-methyltransferase family.</text>
</comment>
<dbReference type="InterPro" id="IPR001525">
    <property type="entry name" value="C5_MeTfrase"/>
</dbReference>
<dbReference type="Proteomes" id="UP000184394">
    <property type="component" value="Unassembled WGS sequence"/>
</dbReference>
<keyword evidence="4 6" id="KW-0949">S-adenosyl-L-methionine</keyword>
<name>A0A1M7HTN9_RUMFL</name>
<reference evidence="7 8" key="1">
    <citation type="submission" date="2016-11" db="EMBL/GenBank/DDBJ databases">
        <authorList>
            <person name="Jaros S."/>
            <person name="Januszkiewicz K."/>
            <person name="Wedrychowicz H."/>
        </authorList>
    </citation>
    <scope>NUCLEOTIDE SEQUENCE [LARGE SCALE GENOMIC DNA]</scope>
    <source>
        <strain evidence="7 8">Y1</strain>
    </source>
</reference>
<dbReference type="PROSITE" id="PS00094">
    <property type="entry name" value="C5_MTASE_1"/>
    <property type="match status" value="1"/>
</dbReference>
<evidence type="ECO:0000313" key="8">
    <source>
        <dbReference type="Proteomes" id="UP000184394"/>
    </source>
</evidence>
<gene>
    <name evidence="7" type="ORF">SAMN04487860_10391</name>
</gene>
<dbReference type="InterPro" id="IPR050390">
    <property type="entry name" value="C5-Methyltransferase"/>
</dbReference>